<comment type="PTM">
    <text evidence="6">Under oxidizing conditions two disulfide bonds are formed involving the reactive cysteines. Under reducing conditions zinc is bound to the reactive cysteines and the protein is inactive.</text>
</comment>
<dbReference type="Gene3D" id="3.55.30.10">
    <property type="entry name" value="Hsp33 domain"/>
    <property type="match status" value="1"/>
</dbReference>
<feature type="disulfide bond" description="Redox-active" evidence="6">
    <location>
        <begin position="261"/>
        <end position="264"/>
    </location>
</feature>
<evidence type="ECO:0000256" key="3">
    <source>
        <dbReference type="ARBA" id="ARBA00023157"/>
    </source>
</evidence>
<dbReference type="AlphaFoldDB" id="A0A4R7JZK8"/>
<dbReference type="HAMAP" id="MF_00117">
    <property type="entry name" value="HslO"/>
    <property type="match status" value="1"/>
</dbReference>
<evidence type="ECO:0000256" key="5">
    <source>
        <dbReference type="ARBA" id="ARBA00023284"/>
    </source>
</evidence>
<keyword evidence="3 6" id="KW-1015">Disulfide bond</keyword>
<dbReference type="SUPFAM" id="SSF64397">
    <property type="entry name" value="Hsp33 domain"/>
    <property type="match status" value="1"/>
</dbReference>
<accession>A0A4R7JZK8</accession>
<proteinExistence type="inferred from homology"/>
<dbReference type="PANTHER" id="PTHR30111:SF1">
    <property type="entry name" value="33 KDA CHAPERONIN"/>
    <property type="match status" value="1"/>
</dbReference>
<dbReference type="NCBIfam" id="NF001033">
    <property type="entry name" value="PRK00114.1"/>
    <property type="match status" value="1"/>
</dbReference>
<gene>
    <name evidence="6" type="primary">hslO</name>
    <name evidence="7" type="ORF">DES49_0081</name>
</gene>
<dbReference type="OrthoDB" id="9793753at2"/>
<sequence>MTESSDNLQRFVFNEGEVRGELVVLDETLNDTLGNRDYPEPAATLLAESLSAAVLLGGVLKMKGRISLQAKGEGPVSLLMADCSHERGVRGLIHADDSIEPGTISEQLGRGQLAITLEPEQGQRYQGIVPLESESLSGCLQDYFARSEQLDTLVMLFANGERSGGLMLQKMPGYTTTEDDDLWNRLTYLASTTSQDELLELAPETLLHRLFHEEDISLYPAEPVFFHCHCSRERTENALETMGAQECYDLLAEQGEITVDCQFCNQQYRFGQSDLETLFGPHSRH</sequence>
<comment type="subcellular location">
    <subcellularLocation>
        <location evidence="6">Cytoplasm</location>
    </subcellularLocation>
</comment>
<dbReference type="RefSeq" id="WP_133734418.1">
    <property type="nucleotide sequence ID" value="NZ_SOAX01000001.1"/>
</dbReference>
<evidence type="ECO:0000313" key="8">
    <source>
        <dbReference type="Proteomes" id="UP000295830"/>
    </source>
</evidence>
<name>A0A4R7JZK8_9GAMM</name>
<evidence type="ECO:0000256" key="1">
    <source>
        <dbReference type="ARBA" id="ARBA00022490"/>
    </source>
</evidence>
<dbReference type="PANTHER" id="PTHR30111">
    <property type="entry name" value="33 KDA CHAPERONIN"/>
    <property type="match status" value="1"/>
</dbReference>
<evidence type="ECO:0000256" key="2">
    <source>
        <dbReference type="ARBA" id="ARBA00022833"/>
    </source>
</evidence>
<dbReference type="GO" id="GO:0051082">
    <property type="term" value="F:unfolded protein binding"/>
    <property type="evidence" value="ECO:0007669"/>
    <property type="project" value="UniProtKB-UniRule"/>
</dbReference>
<dbReference type="InterPro" id="IPR023212">
    <property type="entry name" value="Hsp33_helix_hairpin_bin_dom_sf"/>
</dbReference>
<keyword evidence="8" id="KW-1185">Reference proteome</keyword>
<dbReference type="GO" id="GO:0042026">
    <property type="term" value="P:protein refolding"/>
    <property type="evidence" value="ECO:0007669"/>
    <property type="project" value="TreeGrafter"/>
</dbReference>
<dbReference type="Pfam" id="PF01430">
    <property type="entry name" value="HSP33"/>
    <property type="match status" value="1"/>
</dbReference>
<dbReference type="SUPFAM" id="SSF118352">
    <property type="entry name" value="HSP33 redox switch-like"/>
    <property type="match status" value="1"/>
</dbReference>
<comment type="function">
    <text evidence="6">Redox regulated molecular chaperone. Protects both thermally unfolding and oxidatively damaged proteins from irreversible aggregation. Plays an important role in the bacterial defense system toward oxidative stress.</text>
</comment>
<comment type="similarity">
    <text evidence="6">Belongs to the HSP33 family.</text>
</comment>
<feature type="disulfide bond" description="Redox-active" evidence="6">
    <location>
        <begin position="228"/>
        <end position="230"/>
    </location>
</feature>
<keyword evidence="1 6" id="KW-0963">Cytoplasm</keyword>
<dbReference type="Gene3D" id="3.90.1280.10">
    <property type="entry name" value="HSP33 redox switch-like"/>
    <property type="match status" value="1"/>
</dbReference>
<dbReference type="Gene3D" id="1.10.287.480">
    <property type="entry name" value="helix hairpin bin"/>
    <property type="match status" value="1"/>
</dbReference>
<dbReference type="InterPro" id="IPR016153">
    <property type="entry name" value="Heat_shock_Hsp33_N"/>
</dbReference>
<dbReference type="InterPro" id="IPR016154">
    <property type="entry name" value="Heat_shock_Hsp33_C"/>
</dbReference>
<keyword evidence="5 6" id="KW-0676">Redox-active center</keyword>
<evidence type="ECO:0000313" key="7">
    <source>
        <dbReference type="EMBL" id="TDT43982.1"/>
    </source>
</evidence>
<dbReference type="GO" id="GO:0005737">
    <property type="term" value="C:cytoplasm"/>
    <property type="evidence" value="ECO:0007669"/>
    <property type="project" value="UniProtKB-SubCell"/>
</dbReference>
<keyword evidence="4 6" id="KW-0143">Chaperone</keyword>
<organism evidence="7 8">
    <name type="scientific">Halospina denitrificans</name>
    <dbReference type="NCBI Taxonomy" id="332522"/>
    <lineage>
        <taxon>Bacteria</taxon>
        <taxon>Pseudomonadati</taxon>
        <taxon>Pseudomonadota</taxon>
        <taxon>Gammaproteobacteria</taxon>
        <taxon>Halospina</taxon>
    </lineage>
</organism>
<dbReference type="Proteomes" id="UP000295830">
    <property type="component" value="Unassembled WGS sequence"/>
</dbReference>
<dbReference type="PIRSF" id="PIRSF005261">
    <property type="entry name" value="Heat_shock_Hsp33"/>
    <property type="match status" value="1"/>
</dbReference>
<dbReference type="InterPro" id="IPR000397">
    <property type="entry name" value="Heat_shock_Hsp33"/>
</dbReference>
<dbReference type="GO" id="GO:0044183">
    <property type="term" value="F:protein folding chaperone"/>
    <property type="evidence" value="ECO:0007669"/>
    <property type="project" value="TreeGrafter"/>
</dbReference>
<protein>
    <recommendedName>
        <fullName evidence="6">33 kDa chaperonin</fullName>
    </recommendedName>
    <alternativeName>
        <fullName evidence="6">Heat shock protein 33 homolog</fullName>
        <shortName evidence="6">HSP33</shortName>
    </alternativeName>
</protein>
<keyword evidence="2 6" id="KW-0862">Zinc</keyword>
<evidence type="ECO:0000256" key="6">
    <source>
        <dbReference type="HAMAP-Rule" id="MF_00117"/>
    </source>
</evidence>
<dbReference type="EMBL" id="SOAX01000001">
    <property type="protein sequence ID" value="TDT43982.1"/>
    <property type="molecule type" value="Genomic_DNA"/>
</dbReference>
<dbReference type="CDD" id="cd00498">
    <property type="entry name" value="Hsp33"/>
    <property type="match status" value="1"/>
</dbReference>
<reference evidence="7 8" key="1">
    <citation type="submission" date="2019-03" db="EMBL/GenBank/DDBJ databases">
        <title>Genomic Encyclopedia of Type Strains, Phase IV (KMG-IV): sequencing the most valuable type-strain genomes for metagenomic binning, comparative biology and taxonomic classification.</title>
        <authorList>
            <person name="Goeker M."/>
        </authorList>
    </citation>
    <scope>NUCLEOTIDE SEQUENCE [LARGE SCALE GENOMIC DNA]</scope>
    <source>
        <strain evidence="7 8">DSM 15505</strain>
    </source>
</reference>
<evidence type="ECO:0000256" key="4">
    <source>
        <dbReference type="ARBA" id="ARBA00023186"/>
    </source>
</evidence>
<comment type="caution">
    <text evidence="7">The sequence shown here is derived from an EMBL/GenBank/DDBJ whole genome shotgun (WGS) entry which is preliminary data.</text>
</comment>